<keyword evidence="4" id="KW-1185">Reference proteome</keyword>
<feature type="transmembrane region" description="Helical" evidence="2">
    <location>
        <begin position="45"/>
        <end position="63"/>
    </location>
</feature>
<feature type="region of interest" description="Disordered" evidence="1">
    <location>
        <begin position="112"/>
        <end position="139"/>
    </location>
</feature>
<evidence type="ECO:0000313" key="3">
    <source>
        <dbReference type="EMBL" id="KOS13110.1"/>
    </source>
</evidence>
<dbReference type="Proteomes" id="UP000037751">
    <property type="component" value="Unassembled WGS sequence"/>
</dbReference>
<reference evidence="3 4" key="1">
    <citation type="submission" date="2015-07" db="EMBL/GenBank/DDBJ databases">
        <title>Draft Genome Sequence of Malassezia furfur CBS1878 and Malassezia pachydermatis CBS1879.</title>
        <authorList>
            <person name="Triana S."/>
            <person name="Ohm R."/>
            <person name="Gonzalez A."/>
            <person name="DeCock H."/>
            <person name="Restrepo S."/>
            <person name="Celis A."/>
        </authorList>
    </citation>
    <scope>NUCLEOTIDE SEQUENCE [LARGE SCALE GENOMIC DNA]</scope>
    <source>
        <strain evidence="3 4">CBS 1879</strain>
    </source>
</reference>
<evidence type="ECO:0000256" key="1">
    <source>
        <dbReference type="SAM" id="MobiDB-lite"/>
    </source>
</evidence>
<keyword evidence="2" id="KW-0812">Transmembrane</keyword>
<dbReference type="AlphaFoldDB" id="A0A0M8MSV8"/>
<dbReference type="GeneID" id="28727893"/>
<accession>A0A0M8MSV8</accession>
<dbReference type="OrthoDB" id="10362107at2759"/>
<keyword evidence="2" id="KW-1133">Transmembrane helix</keyword>
<organism evidence="3 4">
    <name type="scientific">Malassezia pachydermatis</name>
    <dbReference type="NCBI Taxonomy" id="77020"/>
    <lineage>
        <taxon>Eukaryota</taxon>
        <taxon>Fungi</taxon>
        <taxon>Dikarya</taxon>
        <taxon>Basidiomycota</taxon>
        <taxon>Ustilaginomycotina</taxon>
        <taxon>Malasseziomycetes</taxon>
        <taxon>Malasseziales</taxon>
        <taxon>Malasseziaceae</taxon>
        <taxon>Malassezia</taxon>
    </lineage>
</organism>
<gene>
    <name evidence="3" type="ORF">Malapachy_1514</name>
</gene>
<name>A0A0M8MSV8_9BASI</name>
<evidence type="ECO:0000256" key="2">
    <source>
        <dbReference type="SAM" id="Phobius"/>
    </source>
</evidence>
<comment type="caution">
    <text evidence="3">The sequence shown here is derived from an EMBL/GenBank/DDBJ whole genome shotgun (WGS) entry which is preliminary data.</text>
</comment>
<dbReference type="VEuPathDB" id="FungiDB:Malapachy_1514"/>
<sequence length="180" mass="20431">MWTTTADTQPLAAKAIAGVLVLLSILVSVRLVFRTVRSTIQLVFWLIRWGLILFVVLWAWLWWRRDTDVDTHLSLLTQMTQGTSAAVLGLVWRAAQRPDLWQPMAQHVADAWQASSRRKPKRRTPRSARTSSKKGKTDTWTELAEALGWDDLVAMLQDPAPKSKKKWKTPSSPFGYHAGV</sequence>
<feature type="transmembrane region" description="Helical" evidence="2">
    <location>
        <begin position="12"/>
        <end position="33"/>
    </location>
</feature>
<protein>
    <submittedName>
        <fullName evidence="3">Uncharacterized protein</fullName>
    </submittedName>
</protein>
<keyword evidence="2" id="KW-0472">Membrane</keyword>
<feature type="region of interest" description="Disordered" evidence="1">
    <location>
        <begin position="160"/>
        <end position="180"/>
    </location>
</feature>
<dbReference type="EMBL" id="LGAV01000007">
    <property type="protein sequence ID" value="KOS13110.1"/>
    <property type="molecule type" value="Genomic_DNA"/>
</dbReference>
<evidence type="ECO:0000313" key="4">
    <source>
        <dbReference type="Proteomes" id="UP000037751"/>
    </source>
</evidence>
<feature type="compositionally biased region" description="Basic residues" evidence="1">
    <location>
        <begin position="116"/>
        <end position="134"/>
    </location>
</feature>
<dbReference type="RefSeq" id="XP_017990742.1">
    <property type="nucleotide sequence ID" value="XM_018136018.1"/>
</dbReference>
<proteinExistence type="predicted"/>